<gene>
    <name evidence="1" type="ORF">CEXT_453981</name>
</gene>
<evidence type="ECO:0000313" key="2">
    <source>
        <dbReference type="Proteomes" id="UP001054945"/>
    </source>
</evidence>
<sequence>MMSLSFCRHLMEWGGPLGNATARTVGRNARRKMPNALFLCVPKMESAFWWVSLGREFSIRFIASLRMSLRRRGAQSILKLFCIIQRHLNFFAFSVLRKFSCFRTGYSFIKE</sequence>
<organism evidence="1 2">
    <name type="scientific">Caerostris extrusa</name>
    <name type="common">Bark spider</name>
    <name type="synonym">Caerostris bankana</name>
    <dbReference type="NCBI Taxonomy" id="172846"/>
    <lineage>
        <taxon>Eukaryota</taxon>
        <taxon>Metazoa</taxon>
        <taxon>Ecdysozoa</taxon>
        <taxon>Arthropoda</taxon>
        <taxon>Chelicerata</taxon>
        <taxon>Arachnida</taxon>
        <taxon>Araneae</taxon>
        <taxon>Araneomorphae</taxon>
        <taxon>Entelegynae</taxon>
        <taxon>Araneoidea</taxon>
        <taxon>Araneidae</taxon>
        <taxon>Caerostris</taxon>
    </lineage>
</organism>
<keyword evidence="2" id="KW-1185">Reference proteome</keyword>
<evidence type="ECO:0000313" key="1">
    <source>
        <dbReference type="EMBL" id="GIY31287.1"/>
    </source>
</evidence>
<evidence type="ECO:0008006" key="3">
    <source>
        <dbReference type="Google" id="ProtNLM"/>
    </source>
</evidence>
<proteinExistence type="predicted"/>
<dbReference type="Proteomes" id="UP001054945">
    <property type="component" value="Unassembled WGS sequence"/>
</dbReference>
<reference evidence="1 2" key="1">
    <citation type="submission" date="2021-06" db="EMBL/GenBank/DDBJ databases">
        <title>Caerostris extrusa draft genome.</title>
        <authorList>
            <person name="Kono N."/>
            <person name="Arakawa K."/>
        </authorList>
    </citation>
    <scope>NUCLEOTIDE SEQUENCE [LARGE SCALE GENOMIC DNA]</scope>
</reference>
<dbReference type="AlphaFoldDB" id="A0AAV4SFN7"/>
<accession>A0AAV4SFN7</accession>
<name>A0AAV4SFN7_CAEEX</name>
<comment type="caution">
    <text evidence="1">The sequence shown here is derived from an EMBL/GenBank/DDBJ whole genome shotgun (WGS) entry which is preliminary data.</text>
</comment>
<dbReference type="EMBL" id="BPLR01009354">
    <property type="protein sequence ID" value="GIY31287.1"/>
    <property type="molecule type" value="Genomic_DNA"/>
</dbReference>
<protein>
    <recommendedName>
        <fullName evidence="3">Secreted protein</fullName>
    </recommendedName>
</protein>